<evidence type="ECO:0000256" key="2">
    <source>
        <dbReference type="ARBA" id="ARBA00022884"/>
    </source>
</evidence>
<reference evidence="6 7" key="1">
    <citation type="submission" date="2019-03" db="EMBL/GenBank/DDBJ databases">
        <title>Genomic Encyclopedia of Archaeal and Bacterial Type Strains, Phase II (KMG-II): from individual species to whole genera.</title>
        <authorList>
            <person name="Goeker M."/>
        </authorList>
    </citation>
    <scope>NUCLEOTIDE SEQUENCE [LARGE SCALE GENOMIC DNA]</scope>
    <source>
        <strain evidence="6 7">RL-C</strain>
    </source>
</reference>
<dbReference type="CDD" id="cd00165">
    <property type="entry name" value="S4"/>
    <property type="match status" value="1"/>
</dbReference>
<dbReference type="InterPro" id="IPR036986">
    <property type="entry name" value="S4_RNA-bd_sf"/>
</dbReference>
<dbReference type="Proteomes" id="UP000294830">
    <property type="component" value="Unassembled WGS sequence"/>
</dbReference>
<accession>A0A4R2F0W1</accession>
<name>A0A4R2F0W1_9BACT</name>
<dbReference type="SMART" id="SM00363">
    <property type="entry name" value="S4"/>
    <property type="match status" value="1"/>
</dbReference>
<dbReference type="Gene3D" id="3.10.290.10">
    <property type="entry name" value="RNA-binding S4 domain"/>
    <property type="match status" value="1"/>
</dbReference>
<dbReference type="GO" id="GO:0003727">
    <property type="term" value="F:single-stranded RNA binding"/>
    <property type="evidence" value="ECO:0007669"/>
    <property type="project" value="InterPro"/>
</dbReference>
<gene>
    <name evidence="6" type="ORF">CLV25_101173</name>
</gene>
<evidence type="ECO:0000313" key="6">
    <source>
        <dbReference type="EMBL" id="TCN72955.1"/>
    </source>
</evidence>
<keyword evidence="2 4" id="KW-0694">RNA-binding</keyword>
<dbReference type="RefSeq" id="WP_131837741.1">
    <property type="nucleotide sequence ID" value="NZ_SLWB01000001.1"/>
</dbReference>
<dbReference type="PROSITE" id="PS50889">
    <property type="entry name" value="S4"/>
    <property type="match status" value="1"/>
</dbReference>
<feature type="domain" description="RNA-binding S4" evidence="5">
    <location>
        <begin position="7"/>
        <end position="75"/>
    </location>
</feature>
<dbReference type="Pfam" id="PF01479">
    <property type="entry name" value="S4"/>
    <property type="match status" value="1"/>
</dbReference>
<comment type="caution">
    <text evidence="6">The sequence shown here is derived from an EMBL/GenBank/DDBJ whole genome shotgun (WGS) entry which is preliminary data.</text>
</comment>
<keyword evidence="7" id="KW-1185">Reference proteome</keyword>
<protein>
    <submittedName>
        <fullName evidence="6">Ribosome-associated heat shock protein Hsp15</fullName>
    </submittedName>
</protein>
<dbReference type="InterPro" id="IPR002942">
    <property type="entry name" value="S4_RNA-bd"/>
</dbReference>
<dbReference type="AlphaFoldDB" id="A0A4R2F0W1"/>
<keyword evidence="3" id="KW-0238">DNA-binding</keyword>
<sequence length="137" mass="15772">MAEVTSVRIDKWLWSIRAFKTRTDAADACKLGRVTLNGALAKASRDVKVNDIVTVKKMPVMYTFKVLALIANRQPAKNVYLYAENLTPEEELEKLKMNKTIIFVQRDRGTGRPTKKERRDIDDLMENYYWGEEGSDV</sequence>
<dbReference type="OrthoDB" id="9797176at2"/>
<evidence type="ECO:0000256" key="1">
    <source>
        <dbReference type="ARBA" id="ARBA00008396"/>
    </source>
</evidence>
<comment type="similarity">
    <text evidence="1">Belongs to the HSP15 family.</text>
</comment>
<proteinExistence type="inferred from homology"/>
<dbReference type="GO" id="GO:0034605">
    <property type="term" value="P:cellular response to heat"/>
    <property type="evidence" value="ECO:0007669"/>
    <property type="project" value="InterPro"/>
</dbReference>
<keyword evidence="6" id="KW-0346">Stress response</keyword>
<evidence type="ECO:0000259" key="5">
    <source>
        <dbReference type="SMART" id="SM00363"/>
    </source>
</evidence>
<evidence type="ECO:0000256" key="3">
    <source>
        <dbReference type="ARBA" id="ARBA00023125"/>
    </source>
</evidence>
<organism evidence="6 7">
    <name type="scientific">Acetobacteroides hydrogenigenes</name>
    <dbReference type="NCBI Taxonomy" id="979970"/>
    <lineage>
        <taxon>Bacteria</taxon>
        <taxon>Pseudomonadati</taxon>
        <taxon>Bacteroidota</taxon>
        <taxon>Bacteroidia</taxon>
        <taxon>Bacteroidales</taxon>
        <taxon>Rikenellaceae</taxon>
        <taxon>Acetobacteroides</taxon>
    </lineage>
</organism>
<dbReference type="InterPro" id="IPR025708">
    <property type="entry name" value="HSP15"/>
</dbReference>
<dbReference type="SUPFAM" id="SSF55174">
    <property type="entry name" value="Alpha-L RNA-binding motif"/>
    <property type="match status" value="1"/>
</dbReference>
<dbReference type="GO" id="GO:0003677">
    <property type="term" value="F:DNA binding"/>
    <property type="evidence" value="ECO:0007669"/>
    <property type="project" value="UniProtKB-KW"/>
</dbReference>
<evidence type="ECO:0000256" key="4">
    <source>
        <dbReference type="PROSITE-ProRule" id="PRU00182"/>
    </source>
</evidence>
<evidence type="ECO:0000313" key="7">
    <source>
        <dbReference type="Proteomes" id="UP000294830"/>
    </source>
</evidence>
<dbReference type="GO" id="GO:0043023">
    <property type="term" value="F:ribosomal large subunit binding"/>
    <property type="evidence" value="ECO:0007669"/>
    <property type="project" value="InterPro"/>
</dbReference>
<dbReference type="EMBL" id="SLWB01000001">
    <property type="protein sequence ID" value="TCN72955.1"/>
    <property type="molecule type" value="Genomic_DNA"/>
</dbReference>
<dbReference type="PIRSF" id="PIRSF016821">
    <property type="entry name" value="HSP15"/>
    <property type="match status" value="1"/>
</dbReference>